<comment type="similarity">
    <text evidence="1">Belongs to the HipA Ser/Thr kinase family.</text>
</comment>
<reference evidence="6 7" key="1">
    <citation type="submission" date="2020-08" db="EMBL/GenBank/DDBJ databases">
        <title>Sequencing the genomes of 1000 actinobacteria strains.</title>
        <authorList>
            <person name="Klenk H.-P."/>
        </authorList>
    </citation>
    <scope>NUCLEOTIDE SEQUENCE [LARGE SCALE GENOMIC DNA]</scope>
    <source>
        <strain evidence="6 7">DSM 23889</strain>
    </source>
</reference>
<dbReference type="AlphaFoldDB" id="A0A840X3V3"/>
<dbReference type="OrthoDB" id="3182374at2"/>
<evidence type="ECO:0000313" key="6">
    <source>
        <dbReference type="EMBL" id="MBB5616931.1"/>
    </source>
</evidence>
<evidence type="ECO:0000256" key="2">
    <source>
        <dbReference type="ARBA" id="ARBA00022679"/>
    </source>
</evidence>
<keyword evidence="2 6" id="KW-0808">Transferase</keyword>
<evidence type="ECO:0000259" key="4">
    <source>
        <dbReference type="Pfam" id="PF07804"/>
    </source>
</evidence>
<dbReference type="PANTHER" id="PTHR37419">
    <property type="entry name" value="SERINE/THREONINE-PROTEIN KINASE TOXIN HIPA"/>
    <property type="match status" value="1"/>
</dbReference>
<evidence type="ECO:0000256" key="1">
    <source>
        <dbReference type="ARBA" id="ARBA00010164"/>
    </source>
</evidence>
<feature type="domain" description="HipA N-terminal subdomain 1" evidence="5">
    <location>
        <begin position="9"/>
        <end position="119"/>
    </location>
</feature>
<keyword evidence="3 6" id="KW-0418">Kinase</keyword>
<evidence type="ECO:0000313" key="7">
    <source>
        <dbReference type="Proteomes" id="UP000552883"/>
    </source>
</evidence>
<protein>
    <submittedName>
        <fullName evidence="6">Serine/threonine-protein kinase HipA</fullName>
        <ecNumber evidence="6">2.7.11.1</ecNumber>
    </submittedName>
</protein>
<comment type="caution">
    <text evidence="6">The sequence shown here is derived from an EMBL/GenBank/DDBJ whole genome shotgun (WGS) entry which is preliminary data.</text>
</comment>
<keyword evidence="7" id="KW-1185">Reference proteome</keyword>
<dbReference type="PANTHER" id="PTHR37419:SF8">
    <property type="entry name" value="TOXIN YJJJ"/>
    <property type="match status" value="1"/>
</dbReference>
<gene>
    <name evidence="6" type="ORF">BJ959_000427</name>
</gene>
<evidence type="ECO:0000256" key="3">
    <source>
        <dbReference type="ARBA" id="ARBA00022777"/>
    </source>
</evidence>
<dbReference type="RefSeq" id="WP_153980923.1">
    <property type="nucleotide sequence ID" value="NZ_BAAANZ010000022.1"/>
</dbReference>
<dbReference type="Pfam" id="PF13657">
    <property type="entry name" value="Couple_hipA"/>
    <property type="match status" value="1"/>
</dbReference>
<feature type="domain" description="HipA-like C-terminal" evidence="4">
    <location>
        <begin position="168"/>
        <end position="404"/>
    </location>
</feature>
<organism evidence="6 7">
    <name type="scientific">Microcella frigidaquae</name>
    <dbReference type="NCBI Taxonomy" id="424758"/>
    <lineage>
        <taxon>Bacteria</taxon>
        <taxon>Bacillati</taxon>
        <taxon>Actinomycetota</taxon>
        <taxon>Actinomycetes</taxon>
        <taxon>Micrococcales</taxon>
        <taxon>Microbacteriaceae</taxon>
        <taxon>Microcella</taxon>
    </lineage>
</organism>
<dbReference type="EMBL" id="JACHBS010000001">
    <property type="protein sequence ID" value="MBB5616931.1"/>
    <property type="molecule type" value="Genomic_DNA"/>
</dbReference>
<dbReference type="EC" id="2.7.11.1" evidence="6"/>
<dbReference type="InterPro" id="IPR012893">
    <property type="entry name" value="HipA-like_C"/>
</dbReference>
<dbReference type="GO" id="GO:0005829">
    <property type="term" value="C:cytosol"/>
    <property type="evidence" value="ECO:0007669"/>
    <property type="project" value="TreeGrafter"/>
</dbReference>
<dbReference type="GO" id="GO:0004674">
    <property type="term" value="F:protein serine/threonine kinase activity"/>
    <property type="evidence" value="ECO:0007669"/>
    <property type="project" value="UniProtKB-EC"/>
</dbReference>
<dbReference type="Pfam" id="PF07804">
    <property type="entry name" value="HipA_C"/>
    <property type="match status" value="1"/>
</dbReference>
<accession>A0A840X3V3</accession>
<proteinExistence type="inferred from homology"/>
<sequence length="430" mass="46513">MYQPVSVVEVRVWGQTVGAISEVGGAYGFQYTPAWRRGGVELSPLLMPLGSRTSVFRFPGLGRETFQGLPPMIADALPDRFGNSIIDAWLAADGIDRAQITPLDRLAYLGSRGMGALEFVPDRSPAAPVPTALELASLIETARAAVSGTLDNDRHSADALRQIISVGTSAGGARAKAVVTIDDATGEIRPGHALPRPGEGSWLLKFDGVGADHQLGESQQYTRIEYAYSLMARAAGIRMPETRLLAENGRAHFLTRRFDRVLTAQGAERWHLQSLCGLAAVDFTLRGTNDYAQLFTAAAALGLSDDDRTEIFRRMAFNVAAANHDDHSKNHAFLLPPDGDWQLSPAYDITYARDADNIWLRQHLMSVGGRFTDITRADLLAVADRFAVPGAKAALRRIDQALDAWGSFAAEAGVRDEVAAAIGREFTRVG</sequence>
<evidence type="ECO:0000259" key="5">
    <source>
        <dbReference type="Pfam" id="PF13657"/>
    </source>
</evidence>
<dbReference type="InterPro" id="IPR017508">
    <property type="entry name" value="HipA_N1"/>
</dbReference>
<name>A0A840X3V3_9MICO</name>
<dbReference type="InterPro" id="IPR052028">
    <property type="entry name" value="HipA_Ser/Thr_kinase"/>
</dbReference>
<dbReference type="Proteomes" id="UP000552883">
    <property type="component" value="Unassembled WGS sequence"/>
</dbReference>